<dbReference type="KEGG" id="qsa:O6P43_001423"/>
<comment type="caution">
    <text evidence="3">The sequence shown here is derived from an EMBL/GenBank/DDBJ whole genome shotgun (WGS) entry which is preliminary data.</text>
</comment>
<feature type="transmembrane region" description="Helical" evidence="2">
    <location>
        <begin position="65"/>
        <end position="84"/>
    </location>
</feature>
<feature type="compositionally biased region" description="Basic residues" evidence="1">
    <location>
        <begin position="126"/>
        <end position="136"/>
    </location>
</feature>
<feature type="region of interest" description="Disordered" evidence="1">
    <location>
        <begin position="111"/>
        <end position="136"/>
    </location>
</feature>
<keyword evidence="2" id="KW-0812">Transmembrane</keyword>
<organism evidence="3 4">
    <name type="scientific">Quillaja saponaria</name>
    <name type="common">Soap bark tree</name>
    <dbReference type="NCBI Taxonomy" id="32244"/>
    <lineage>
        <taxon>Eukaryota</taxon>
        <taxon>Viridiplantae</taxon>
        <taxon>Streptophyta</taxon>
        <taxon>Embryophyta</taxon>
        <taxon>Tracheophyta</taxon>
        <taxon>Spermatophyta</taxon>
        <taxon>Magnoliopsida</taxon>
        <taxon>eudicotyledons</taxon>
        <taxon>Gunneridae</taxon>
        <taxon>Pentapetalae</taxon>
        <taxon>rosids</taxon>
        <taxon>fabids</taxon>
        <taxon>Fabales</taxon>
        <taxon>Quillajaceae</taxon>
        <taxon>Quillaja</taxon>
    </lineage>
</organism>
<name>A0AAD7QJ86_QUISA</name>
<dbReference type="PANTHER" id="PTHR37753">
    <property type="entry name" value="OS01G0940600 PROTEIN"/>
    <property type="match status" value="1"/>
</dbReference>
<keyword evidence="4" id="KW-1185">Reference proteome</keyword>
<protein>
    <submittedName>
        <fullName evidence="3">High chlorophyll fluorescence</fullName>
    </submittedName>
</protein>
<accession>A0AAD7QJ86</accession>
<sequence>MASSLFTNSPSLTLSLTATFATRASFQPSHLRNSPTFQFTGGNPFRRKVRGLTVLTRAGPNTNSYIFAFALPLSLLAITIFTSIRIADKLDRDFLEEVAINEAIKEAEEDNDDDIDISLQEEPARPRTRNRPKREA</sequence>
<reference evidence="3 4" key="1">
    <citation type="journal article" date="2023" name="Science">
        <title>Elucidation of the pathway for biosynthesis of saponin adjuvants from the soapbark tree.</title>
        <authorList>
            <person name="Reed J."/>
            <person name="Orme A."/>
            <person name="El-Demerdash A."/>
            <person name="Owen C."/>
            <person name="Martin L.B.B."/>
            <person name="Misra R.C."/>
            <person name="Kikuchi S."/>
            <person name="Rejzek M."/>
            <person name="Martin A.C."/>
            <person name="Harkess A."/>
            <person name="Leebens-Mack J."/>
            <person name="Louveau T."/>
            <person name="Stephenson M.J."/>
            <person name="Osbourn A."/>
        </authorList>
    </citation>
    <scope>NUCLEOTIDE SEQUENCE [LARGE SCALE GENOMIC DNA]</scope>
    <source>
        <strain evidence="3">S10</strain>
    </source>
</reference>
<evidence type="ECO:0000256" key="2">
    <source>
        <dbReference type="SAM" id="Phobius"/>
    </source>
</evidence>
<dbReference type="Proteomes" id="UP001163823">
    <property type="component" value="Chromosome 1"/>
</dbReference>
<dbReference type="PANTHER" id="PTHR37753:SF1">
    <property type="entry name" value="OS01G0940600 PROTEIN"/>
    <property type="match status" value="1"/>
</dbReference>
<evidence type="ECO:0000313" key="4">
    <source>
        <dbReference type="Proteomes" id="UP001163823"/>
    </source>
</evidence>
<evidence type="ECO:0000256" key="1">
    <source>
        <dbReference type="SAM" id="MobiDB-lite"/>
    </source>
</evidence>
<gene>
    <name evidence="3" type="ORF">O6P43_001423</name>
</gene>
<dbReference type="EMBL" id="JARAOO010000001">
    <property type="protein sequence ID" value="KAJ7982280.1"/>
    <property type="molecule type" value="Genomic_DNA"/>
</dbReference>
<dbReference type="AlphaFoldDB" id="A0AAD7QJ86"/>
<evidence type="ECO:0000313" key="3">
    <source>
        <dbReference type="EMBL" id="KAJ7982280.1"/>
    </source>
</evidence>
<keyword evidence="2" id="KW-0472">Membrane</keyword>
<proteinExistence type="predicted"/>
<keyword evidence="2" id="KW-1133">Transmembrane helix</keyword>